<comment type="caution">
    <text evidence="1">The sequence shown here is derived from an EMBL/GenBank/DDBJ whole genome shotgun (WGS) entry which is preliminary data.</text>
</comment>
<name>A0AAV9JDV5_9PEZI</name>
<evidence type="ECO:0000313" key="1">
    <source>
        <dbReference type="EMBL" id="KAK4543285.1"/>
    </source>
</evidence>
<reference evidence="1 2" key="1">
    <citation type="submission" date="2021-11" db="EMBL/GenBank/DDBJ databases">
        <title>Black yeast isolated from Biological Soil Crust.</title>
        <authorList>
            <person name="Kurbessoian T."/>
        </authorList>
    </citation>
    <scope>NUCLEOTIDE SEQUENCE [LARGE SCALE GENOMIC DNA]</scope>
    <source>
        <strain evidence="1 2">CCFEE 5522</strain>
    </source>
</reference>
<dbReference type="Proteomes" id="UP001324427">
    <property type="component" value="Unassembled WGS sequence"/>
</dbReference>
<organism evidence="1 2">
    <name type="scientific">Oleoguttula mirabilis</name>
    <dbReference type="NCBI Taxonomy" id="1507867"/>
    <lineage>
        <taxon>Eukaryota</taxon>
        <taxon>Fungi</taxon>
        <taxon>Dikarya</taxon>
        <taxon>Ascomycota</taxon>
        <taxon>Pezizomycotina</taxon>
        <taxon>Dothideomycetes</taxon>
        <taxon>Dothideomycetidae</taxon>
        <taxon>Mycosphaerellales</taxon>
        <taxon>Teratosphaeriaceae</taxon>
        <taxon>Oleoguttula</taxon>
    </lineage>
</organism>
<accession>A0AAV9JDV5</accession>
<dbReference type="EMBL" id="JAVFHQ010000033">
    <property type="protein sequence ID" value="KAK4543285.1"/>
    <property type="molecule type" value="Genomic_DNA"/>
</dbReference>
<sequence length="142" mass="16541">MPPPTTFTHNGVMVARIWRGEHAGHGRRVIEHWLQVRGDRMPTEATSDSYKVATFDWRDDDPRIAAMFTVDISRLGIMGNEWIDHMVKSELKAAAREGYLIRREAQSFWTTYMDVWAVRVPTDRVVYRRDNGNVCVELSQLY</sequence>
<keyword evidence="2" id="KW-1185">Reference proteome</keyword>
<gene>
    <name evidence="1" type="ORF">LTR36_005644</name>
</gene>
<evidence type="ECO:0000313" key="2">
    <source>
        <dbReference type="Proteomes" id="UP001324427"/>
    </source>
</evidence>
<protein>
    <submittedName>
        <fullName evidence="1">Uncharacterized protein</fullName>
    </submittedName>
</protein>
<proteinExistence type="predicted"/>
<dbReference type="AlphaFoldDB" id="A0AAV9JDV5"/>